<accession>A0AAP2GUL4</accession>
<dbReference type="AlphaFoldDB" id="A0AAP2GUL4"/>
<feature type="region of interest" description="Disordered" evidence="1">
    <location>
        <begin position="29"/>
        <end position="52"/>
    </location>
</feature>
<name>A0AAP2GUL4_9BACT</name>
<feature type="compositionally biased region" description="Basic and acidic residues" evidence="1">
    <location>
        <begin position="40"/>
        <end position="52"/>
    </location>
</feature>
<sequence length="150" mass="16269">MGRFTGAYRGTDAEGKVVAQFHADSGNIDPTKPIYPRITTARDDDSAEPHRQELQIQVGSDASVVDEYGAIADVPNKLFAAIGQMFETAKPDPQDVADAVVNLINLPKGQRPLRTVVDTPTGDITKRANDAVKVEYEKVLRAFGMDDLLA</sequence>
<keyword evidence="3" id="KW-1185">Reference proteome</keyword>
<protein>
    <submittedName>
        <fullName evidence="2">Uncharacterized protein</fullName>
    </submittedName>
</protein>
<organism evidence="2 3">
    <name type="scientific">Dawidia cretensis</name>
    <dbReference type="NCBI Taxonomy" id="2782350"/>
    <lineage>
        <taxon>Bacteria</taxon>
        <taxon>Pseudomonadati</taxon>
        <taxon>Bacteroidota</taxon>
        <taxon>Cytophagia</taxon>
        <taxon>Cytophagales</taxon>
        <taxon>Chryseotaleaceae</taxon>
        <taxon>Dawidia</taxon>
    </lineage>
</organism>
<evidence type="ECO:0000256" key="1">
    <source>
        <dbReference type="SAM" id="MobiDB-lite"/>
    </source>
</evidence>
<comment type="caution">
    <text evidence="2">The sequence shown here is derived from an EMBL/GenBank/DDBJ whole genome shotgun (WGS) entry which is preliminary data.</text>
</comment>
<dbReference type="Proteomes" id="UP001319080">
    <property type="component" value="Unassembled WGS sequence"/>
</dbReference>
<dbReference type="RefSeq" id="WP_254084706.1">
    <property type="nucleotide sequence ID" value="NZ_JAHESE010000011.1"/>
</dbReference>
<evidence type="ECO:0000313" key="3">
    <source>
        <dbReference type="Proteomes" id="UP001319080"/>
    </source>
</evidence>
<dbReference type="EMBL" id="JAHESE010000011">
    <property type="protein sequence ID" value="MBT1709125.1"/>
    <property type="molecule type" value="Genomic_DNA"/>
</dbReference>
<evidence type="ECO:0000313" key="2">
    <source>
        <dbReference type="EMBL" id="MBT1709125.1"/>
    </source>
</evidence>
<gene>
    <name evidence="2" type="ORF">KK062_12860</name>
</gene>
<proteinExistence type="predicted"/>
<reference evidence="2 3" key="1">
    <citation type="submission" date="2021-05" db="EMBL/GenBank/DDBJ databases">
        <title>A Polyphasic approach of four new species of the genus Ohtaekwangia: Ohtaekwangia histidinii sp. nov., Ohtaekwangia cretensis sp. nov., Ohtaekwangia indiensis sp. nov., Ohtaekwangia reichenbachii sp. nov. from diverse environment.</title>
        <authorList>
            <person name="Octaviana S."/>
        </authorList>
    </citation>
    <scope>NUCLEOTIDE SEQUENCE [LARGE SCALE GENOMIC DNA]</scope>
    <source>
        <strain evidence="2 3">PWU5</strain>
    </source>
</reference>